<protein>
    <recommendedName>
        <fullName evidence="6">TF-B3 domain-containing protein</fullName>
    </recommendedName>
</protein>
<dbReference type="Gene3D" id="2.40.330.10">
    <property type="entry name" value="DNA-binding pseudobarrel domain"/>
    <property type="match status" value="1"/>
</dbReference>
<dbReference type="Proteomes" id="UP000015105">
    <property type="component" value="Chromosome 3D"/>
</dbReference>
<dbReference type="AlphaFoldDB" id="A0A453FIY8"/>
<dbReference type="GO" id="GO:0006355">
    <property type="term" value="P:regulation of DNA-templated transcription"/>
    <property type="evidence" value="ECO:0007669"/>
    <property type="project" value="InterPro"/>
</dbReference>
<organism evidence="7 8">
    <name type="scientific">Aegilops tauschii subsp. strangulata</name>
    <name type="common">Goatgrass</name>
    <dbReference type="NCBI Taxonomy" id="200361"/>
    <lineage>
        <taxon>Eukaryota</taxon>
        <taxon>Viridiplantae</taxon>
        <taxon>Streptophyta</taxon>
        <taxon>Embryophyta</taxon>
        <taxon>Tracheophyta</taxon>
        <taxon>Spermatophyta</taxon>
        <taxon>Magnoliopsida</taxon>
        <taxon>Liliopsida</taxon>
        <taxon>Poales</taxon>
        <taxon>Poaceae</taxon>
        <taxon>BOP clade</taxon>
        <taxon>Pooideae</taxon>
        <taxon>Triticodae</taxon>
        <taxon>Triticeae</taxon>
        <taxon>Triticinae</taxon>
        <taxon>Aegilops</taxon>
    </lineage>
</organism>
<dbReference type="Gramene" id="AET3Gv20689200.11">
    <property type="protein sequence ID" value="AET3Gv20689200.11"/>
    <property type="gene ID" value="AET3Gv20689200"/>
</dbReference>
<dbReference type="SUPFAM" id="SSF101936">
    <property type="entry name" value="DNA-binding pseudobarrel domain"/>
    <property type="match status" value="1"/>
</dbReference>
<dbReference type="InterPro" id="IPR015300">
    <property type="entry name" value="DNA-bd_pseudobarrel_sf"/>
</dbReference>
<evidence type="ECO:0000259" key="6">
    <source>
        <dbReference type="Pfam" id="PF02362"/>
    </source>
</evidence>
<sequence>RMLHMFCKTLTASDTSTHGGFSVPRRAAEDCFPPLDYQQIRPSQELVAKDLHGAKWRFRHIYR</sequence>
<dbReference type="Pfam" id="PF02362">
    <property type="entry name" value="B3"/>
    <property type="match status" value="1"/>
</dbReference>
<evidence type="ECO:0000313" key="8">
    <source>
        <dbReference type="Proteomes" id="UP000015105"/>
    </source>
</evidence>
<dbReference type="GO" id="GO:0003677">
    <property type="term" value="F:DNA binding"/>
    <property type="evidence" value="ECO:0007669"/>
    <property type="project" value="UniProtKB-KW"/>
</dbReference>
<evidence type="ECO:0000256" key="2">
    <source>
        <dbReference type="ARBA" id="ARBA00023015"/>
    </source>
</evidence>
<dbReference type="InterPro" id="IPR003340">
    <property type="entry name" value="B3_DNA-bd"/>
</dbReference>
<proteinExistence type="predicted"/>
<evidence type="ECO:0000256" key="3">
    <source>
        <dbReference type="ARBA" id="ARBA00023125"/>
    </source>
</evidence>
<dbReference type="PANTHER" id="PTHR31384:SF13">
    <property type="entry name" value="AUXIN RESPONSE FACTOR 3"/>
    <property type="match status" value="1"/>
</dbReference>
<evidence type="ECO:0000313" key="7">
    <source>
        <dbReference type="EnsemblPlants" id="AET3Gv20689200.11"/>
    </source>
</evidence>
<reference evidence="8" key="2">
    <citation type="journal article" date="2017" name="Nat. Plants">
        <title>The Aegilops tauschii genome reveals multiple impacts of transposons.</title>
        <authorList>
            <person name="Zhao G."/>
            <person name="Zou C."/>
            <person name="Li K."/>
            <person name="Wang K."/>
            <person name="Li T."/>
            <person name="Gao L."/>
            <person name="Zhang X."/>
            <person name="Wang H."/>
            <person name="Yang Z."/>
            <person name="Liu X."/>
            <person name="Jiang W."/>
            <person name="Mao L."/>
            <person name="Kong X."/>
            <person name="Jiao Y."/>
            <person name="Jia J."/>
        </authorList>
    </citation>
    <scope>NUCLEOTIDE SEQUENCE [LARGE SCALE GENOMIC DNA]</scope>
    <source>
        <strain evidence="8">cv. AL8/78</strain>
    </source>
</reference>
<feature type="domain" description="TF-B3" evidence="6">
    <location>
        <begin position="6"/>
        <end position="63"/>
    </location>
</feature>
<name>A0A453FIY8_AEGTS</name>
<keyword evidence="4" id="KW-0804">Transcription</keyword>
<accession>A0A453FIY8</accession>
<dbReference type="CDD" id="cd10017">
    <property type="entry name" value="B3_DNA"/>
    <property type="match status" value="1"/>
</dbReference>
<dbReference type="PANTHER" id="PTHR31384">
    <property type="entry name" value="AUXIN RESPONSE FACTOR 4-RELATED"/>
    <property type="match status" value="1"/>
</dbReference>
<keyword evidence="5" id="KW-0539">Nucleus</keyword>
<evidence type="ECO:0000256" key="5">
    <source>
        <dbReference type="ARBA" id="ARBA00023242"/>
    </source>
</evidence>
<reference evidence="7" key="3">
    <citation type="journal article" date="2017" name="Nature">
        <title>Genome sequence of the progenitor of the wheat D genome Aegilops tauschii.</title>
        <authorList>
            <person name="Luo M.C."/>
            <person name="Gu Y.Q."/>
            <person name="Puiu D."/>
            <person name="Wang H."/>
            <person name="Twardziok S.O."/>
            <person name="Deal K.R."/>
            <person name="Huo N."/>
            <person name="Zhu T."/>
            <person name="Wang L."/>
            <person name="Wang Y."/>
            <person name="McGuire P.E."/>
            <person name="Liu S."/>
            <person name="Long H."/>
            <person name="Ramasamy R.K."/>
            <person name="Rodriguez J.C."/>
            <person name="Van S.L."/>
            <person name="Yuan L."/>
            <person name="Wang Z."/>
            <person name="Xia Z."/>
            <person name="Xiao L."/>
            <person name="Anderson O.D."/>
            <person name="Ouyang S."/>
            <person name="Liang Y."/>
            <person name="Zimin A.V."/>
            <person name="Pertea G."/>
            <person name="Qi P."/>
            <person name="Bennetzen J.L."/>
            <person name="Dai X."/>
            <person name="Dawson M.W."/>
            <person name="Muller H.G."/>
            <person name="Kugler K."/>
            <person name="Rivarola-Duarte L."/>
            <person name="Spannagl M."/>
            <person name="Mayer K.F.X."/>
            <person name="Lu F.H."/>
            <person name="Bevan M.W."/>
            <person name="Leroy P."/>
            <person name="Li P."/>
            <person name="You F.M."/>
            <person name="Sun Q."/>
            <person name="Liu Z."/>
            <person name="Lyons E."/>
            <person name="Wicker T."/>
            <person name="Salzberg S.L."/>
            <person name="Devos K.M."/>
            <person name="Dvorak J."/>
        </authorList>
    </citation>
    <scope>NUCLEOTIDE SEQUENCE [LARGE SCALE GENOMIC DNA]</scope>
    <source>
        <strain evidence="7">cv. AL8/78</strain>
    </source>
</reference>
<evidence type="ECO:0000256" key="1">
    <source>
        <dbReference type="ARBA" id="ARBA00004123"/>
    </source>
</evidence>
<dbReference type="InterPro" id="IPR044835">
    <property type="entry name" value="ARF_plant"/>
</dbReference>
<keyword evidence="3" id="KW-0238">DNA-binding</keyword>
<dbReference type="GO" id="GO:0009725">
    <property type="term" value="P:response to hormone"/>
    <property type="evidence" value="ECO:0007669"/>
    <property type="project" value="InterPro"/>
</dbReference>
<comment type="subcellular location">
    <subcellularLocation>
        <location evidence="1">Nucleus</location>
    </subcellularLocation>
</comment>
<reference evidence="8" key="1">
    <citation type="journal article" date="2014" name="Science">
        <title>Ancient hybridizations among the ancestral genomes of bread wheat.</title>
        <authorList>
            <consortium name="International Wheat Genome Sequencing Consortium,"/>
            <person name="Marcussen T."/>
            <person name="Sandve S.R."/>
            <person name="Heier L."/>
            <person name="Spannagl M."/>
            <person name="Pfeifer M."/>
            <person name="Jakobsen K.S."/>
            <person name="Wulff B.B."/>
            <person name="Steuernagel B."/>
            <person name="Mayer K.F."/>
            <person name="Olsen O.A."/>
        </authorList>
    </citation>
    <scope>NUCLEOTIDE SEQUENCE [LARGE SCALE GENOMIC DNA]</scope>
    <source>
        <strain evidence="8">cv. AL8/78</strain>
    </source>
</reference>
<evidence type="ECO:0000256" key="4">
    <source>
        <dbReference type="ARBA" id="ARBA00023163"/>
    </source>
</evidence>
<dbReference type="EnsemblPlants" id="AET3Gv20689200.11">
    <property type="protein sequence ID" value="AET3Gv20689200.11"/>
    <property type="gene ID" value="AET3Gv20689200"/>
</dbReference>
<reference evidence="7" key="4">
    <citation type="submission" date="2019-03" db="UniProtKB">
        <authorList>
            <consortium name="EnsemblPlants"/>
        </authorList>
    </citation>
    <scope>IDENTIFICATION</scope>
</reference>
<dbReference type="GO" id="GO:0005634">
    <property type="term" value="C:nucleus"/>
    <property type="evidence" value="ECO:0007669"/>
    <property type="project" value="UniProtKB-SubCell"/>
</dbReference>
<keyword evidence="8" id="KW-1185">Reference proteome</keyword>
<reference evidence="7" key="5">
    <citation type="journal article" date="2021" name="G3 (Bethesda)">
        <title>Aegilops tauschii genome assembly Aet v5.0 features greater sequence contiguity and improved annotation.</title>
        <authorList>
            <person name="Wang L."/>
            <person name="Zhu T."/>
            <person name="Rodriguez J.C."/>
            <person name="Deal K.R."/>
            <person name="Dubcovsky J."/>
            <person name="McGuire P.E."/>
            <person name="Lux T."/>
            <person name="Spannagl M."/>
            <person name="Mayer K.F.X."/>
            <person name="Baldrich P."/>
            <person name="Meyers B.C."/>
            <person name="Huo N."/>
            <person name="Gu Y.Q."/>
            <person name="Zhou H."/>
            <person name="Devos K.M."/>
            <person name="Bennetzen J.L."/>
            <person name="Unver T."/>
            <person name="Budak H."/>
            <person name="Gulick P.J."/>
            <person name="Galiba G."/>
            <person name="Kalapos B."/>
            <person name="Nelson D.R."/>
            <person name="Li P."/>
            <person name="You F.M."/>
            <person name="Luo M.C."/>
            <person name="Dvorak J."/>
        </authorList>
    </citation>
    <scope>NUCLEOTIDE SEQUENCE [LARGE SCALE GENOMIC DNA]</scope>
    <source>
        <strain evidence="7">cv. AL8/78</strain>
    </source>
</reference>
<keyword evidence="2" id="KW-0805">Transcription regulation</keyword>